<reference evidence="12 13" key="1">
    <citation type="journal article" date="2023" name="Plants (Basel)">
        <title>Bridging the Gap: Combining Genomics and Transcriptomics Approaches to Understand Stylosanthes scabra, an Orphan Legume from the Brazilian Caatinga.</title>
        <authorList>
            <person name="Ferreira-Neto J.R.C."/>
            <person name="da Silva M.D."/>
            <person name="Binneck E."/>
            <person name="de Melo N.F."/>
            <person name="da Silva R.H."/>
            <person name="de Melo A.L.T.M."/>
            <person name="Pandolfi V."/>
            <person name="Bustamante F.O."/>
            <person name="Brasileiro-Vidal A.C."/>
            <person name="Benko-Iseppon A.M."/>
        </authorList>
    </citation>
    <scope>NUCLEOTIDE SEQUENCE [LARGE SCALE GENOMIC DNA]</scope>
    <source>
        <tissue evidence="12">Leaves</tissue>
    </source>
</reference>
<evidence type="ECO:0000256" key="10">
    <source>
        <dbReference type="RuleBase" id="RU000589"/>
    </source>
</evidence>
<keyword evidence="5" id="KW-0134">Cell wall</keyword>
<dbReference type="PANTHER" id="PTHR31321:SF76">
    <property type="entry name" value="PECTINESTERASE 10-RELATED"/>
    <property type="match status" value="1"/>
</dbReference>
<dbReference type="InterPro" id="IPR011050">
    <property type="entry name" value="Pectin_lyase_fold/virulence"/>
</dbReference>
<dbReference type="SUPFAM" id="SSF51126">
    <property type="entry name" value="Pectin lyase-like"/>
    <property type="match status" value="1"/>
</dbReference>
<organism evidence="12 13">
    <name type="scientific">Stylosanthes scabra</name>
    <dbReference type="NCBI Taxonomy" id="79078"/>
    <lineage>
        <taxon>Eukaryota</taxon>
        <taxon>Viridiplantae</taxon>
        <taxon>Streptophyta</taxon>
        <taxon>Embryophyta</taxon>
        <taxon>Tracheophyta</taxon>
        <taxon>Spermatophyta</taxon>
        <taxon>Magnoliopsida</taxon>
        <taxon>eudicotyledons</taxon>
        <taxon>Gunneridae</taxon>
        <taxon>Pentapetalae</taxon>
        <taxon>rosids</taxon>
        <taxon>fabids</taxon>
        <taxon>Fabales</taxon>
        <taxon>Fabaceae</taxon>
        <taxon>Papilionoideae</taxon>
        <taxon>50 kb inversion clade</taxon>
        <taxon>dalbergioids sensu lato</taxon>
        <taxon>Dalbergieae</taxon>
        <taxon>Pterocarpus clade</taxon>
        <taxon>Stylosanthes</taxon>
    </lineage>
</organism>
<dbReference type="PANTHER" id="PTHR31321">
    <property type="entry name" value="ACYL-COA THIOESTER HYDROLASE YBHC-RELATED"/>
    <property type="match status" value="1"/>
</dbReference>
<dbReference type="InterPro" id="IPR033131">
    <property type="entry name" value="Pectinesterase_Asp_AS"/>
</dbReference>
<keyword evidence="10" id="KW-0732">Signal</keyword>
<name>A0ABU6RA88_9FABA</name>
<evidence type="ECO:0000313" key="13">
    <source>
        <dbReference type="Proteomes" id="UP001341840"/>
    </source>
</evidence>
<evidence type="ECO:0000313" key="12">
    <source>
        <dbReference type="EMBL" id="MED6120905.1"/>
    </source>
</evidence>
<evidence type="ECO:0000256" key="9">
    <source>
        <dbReference type="PROSITE-ProRule" id="PRU10040"/>
    </source>
</evidence>
<evidence type="ECO:0000256" key="8">
    <source>
        <dbReference type="ARBA" id="ARBA00047928"/>
    </source>
</evidence>
<dbReference type="InterPro" id="IPR012334">
    <property type="entry name" value="Pectin_lyas_fold"/>
</dbReference>
<evidence type="ECO:0000256" key="3">
    <source>
        <dbReference type="ARBA" id="ARBA00008891"/>
    </source>
</evidence>
<accession>A0ABU6RA88</accession>
<keyword evidence="6 10" id="KW-0378">Hydrolase</keyword>
<evidence type="ECO:0000256" key="4">
    <source>
        <dbReference type="ARBA" id="ARBA00013229"/>
    </source>
</evidence>
<comment type="pathway">
    <text evidence="2 10">Glycan metabolism; pectin degradation; 2-dehydro-3-deoxy-D-gluconate from pectin: step 1/5.</text>
</comment>
<evidence type="ECO:0000256" key="5">
    <source>
        <dbReference type="ARBA" id="ARBA00022512"/>
    </source>
</evidence>
<feature type="chain" id="PRO_5045001873" description="Pectinesterase" evidence="10">
    <location>
        <begin position="25"/>
        <end position="336"/>
    </location>
</feature>
<feature type="domain" description="Pectinesterase catalytic" evidence="11">
    <location>
        <begin position="40"/>
        <end position="326"/>
    </location>
</feature>
<dbReference type="Gene3D" id="2.160.20.10">
    <property type="entry name" value="Single-stranded right-handed beta-helix, Pectin lyase-like"/>
    <property type="match status" value="1"/>
</dbReference>
<evidence type="ECO:0000256" key="7">
    <source>
        <dbReference type="ARBA" id="ARBA00023085"/>
    </source>
</evidence>
<keyword evidence="13" id="KW-1185">Reference proteome</keyword>
<dbReference type="Proteomes" id="UP001341840">
    <property type="component" value="Unassembled WGS sequence"/>
</dbReference>
<feature type="active site" evidence="9">
    <location>
        <position position="189"/>
    </location>
</feature>
<dbReference type="Pfam" id="PF01095">
    <property type="entry name" value="Pectinesterase"/>
    <property type="match status" value="1"/>
</dbReference>
<comment type="catalytic activity">
    <reaction evidence="8 10">
        <text>[(1-&gt;4)-alpha-D-galacturonosyl methyl ester](n) + n H2O = [(1-&gt;4)-alpha-D-galacturonosyl](n) + n methanol + n H(+)</text>
        <dbReference type="Rhea" id="RHEA:22380"/>
        <dbReference type="Rhea" id="RHEA-COMP:14570"/>
        <dbReference type="Rhea" id="RHEA-COMP:14573"/>
        <dbReference type="ChEBI" id="CHEBI:15377"/>
        <dbReference type="ChEBI" id="CHEBI:15378"/>
        <dbReference type="ChEBI" id="CHEBI:17790"/>
        <dbReference type="ChEBI" id="CHEBI:140522"/>
        <dbReference type="ChEBI" id="CHEBI:140523"/>
        <dbReference type="EC" id="3.1.1.11"/>
    </reaction>
</comment>
<dbReference type="EMBL" id="JASCZI010030300">
    <property type="protein sequence ID" value="MED6120905.1"/>
    <property type="molecule type" value="Genomic_DNA"/>
</dbReference>
<feature type="signal peptide" evidence="10">
    <location>
        <begin position="1"/>
        <end position="24"/>
    </location>
</feature>
<keyword evidence="5" id="KW-0964">Secreted</keyword>
<dbReference type="InterPro" id="IPR000070">
    <property type="entry name" value="Pectinesterase_cat"/>
</dbReference>
<comment type="subcellular location">
    <subcellularLocation>
        <location evidence="1">Secreted</location>
        <location evidence="1">Cell wall</location>
    </subcellularLocation>
</comment>
<evidence type="ECO:0000256" key="2">
    <source>
        <dbReference type="ARBA" id="ARBA00005184"/>
    </source>
</evidence>
<gene>
    <name evidence="12" type="primary">PME29_1</name>
    <name evidence="12" type="ORF">PIB30_025230</name>
</gene>
<evidence type="ECO:0000256" key="6">
    <source>
        <dbReference type="ARBA" id="ARBA00022801"/>
    </source>
</evidence>
<protein>
    <recommendedName>
        <fullName evidence="4 10">Pectinesterase</fullName>
        <ecNumber evidence="4 10">3.1.1.11</ecNumber>
    </recommendedName>
</protein>
<dbReference type="PROSITE" id="PS00503">
    <property type="entry name" value="PECTINESTERASE_2"/>
    <property type="match status" value="1"/>
</dbReference>
<keyword evidence="7 10" id="KW-0063">Aspartyl esterase</keyword>
<comment type="caution">
    <text evidence="12">The sequence shown here is derived from an EMBL/GenBank/DDBJ whole genome shotgun (WGS) entry which is preliminary data.</text>
</comment>
<evidence type="ECO:0000256" key="1">
    <source>
        <dbReference type="ARBA" id="ARBA00004191"/>
    </source>
</evidence>
<comment type="similarity">
    <text evidence="3">Belongs to the pectinesterase family.</text>
</comment>
<proteinExistence type="inferred from homology"/>
<evidence type="ECO:0000259" key="11">
    <source>
        <dbReference type="Pfam" id="PF01095"/>
    </source>
</evidence>
<sequence>MFLVRWICLLFVLVNSGFVELVNGQYYRRVGDKILPFREIVVDSLGHGNFSTIQSAIDSVPSNNKYWVSIKVKAGIYREKVKIPIEKPYIILKGDGKRKTWVEWSDHNATAQSPTFQTMADNIIVKSISFRNSYNNPINKKPKVPAVAAMVSGDKSYFYRVGFFGLQDTLWDDQGRHYYKLCTIQGAIDFIFGAGQSLFERCSISVIGGALEAGFVGYITAQGRTNPNDSNGFVFKNCNVFGNGTTFLGRPWRPYARVLFYNTSMSNVVQPSGWEPWKFFQHENHITFAEYGNFGPGSNTSRRVKWIKKLDLETVNMMTSMNFIDSQEWLDQNQQF</sequence>
<dbReference type="EC" id="3.1.1.11" evidence="4 10"/>
<dbReference type="GO" id="GO:0030599">
    <property type="term" value="F:pectinesterase activity"/>
    <property type="evidence" value="ECO:0007669"/>
    <property type="project" value="UniProtKB-EC"/>
</dbReference>